<dbReference type="GO" id="GO:0002116">
    <property type="term" value="C:semaphorin receptor complex"/>
    <property type="evidence" value="ECO:0007669"/>
    <property type="project" value="TreeGrafter"/>
</dbReference>
<comment type="caution">
    <text evidence="4">The sequence shown here is derived from an EMBL/GenBank/DDBJ whole genome shotgun (WGS) entry which is preliminary data.</text>
</comment>
<dbReference type="PANTHER" id="PTHR22625">
    <property type="entry name" value="PLEXIN"/>
    <property type="match status" value="1"/>
</dbReference>
<gene>
    <name evidence="4" type="ORF">J4Q44_G00394060</name>
</gene>
<evidence type="ECO:0000256" key="2">
    <source>
        <dbReference type="PROSITE-ProRule" id="PRU00352"/>
    </source>
</evidence>
<keyword evidence="5" id="KW-1185">Reference proteome</keyword>
<organism evidence="4 5">
    <name type="scientific">Coregonus suidteri</name>
    <dbReference type="NCBI Taxonomy" id="861788"/>
    <lineage>
        <taxon>Eukaryota</taxon>
        <taxon>Metazoa</taxon>
        <taxon>Chordata</taxon>
        <taxon>Craniata</taxon>
        <taxon>Vertebrata</taxon>
        <taxon>Euteleostomi</taxon>
        <taxon>Actinopterygii</taxon>
        <taxon>Neopterygii</taxon>
        <taxon>Teleostei</taxon>
        <taxon>Protacanthopterygii</taxon>
        <taxon>Salmoniformes</taxon>
        <taxon>Salmonidae</taxon>
        <taxon>Coregoninae</taxon>
        <taxon>Coregonus</taxon>
    </lineage>
</organism>
<feature type="domain" description="Sema" evidence="3">
    <location>
        <begin position="1"/>
        <end position="127"/>
    </location>
</feature>
<protein>
    <recommendedName>
        <fullName evidence="3">Sema domain-containing protein</fullName>
    </recommendedName>
</protein>
<evidence type="ECO:0000313" key="4">
    <source>
        <dbReference type="EMBL" id="KAK6269277.1"/>
    </source>
</evidence>
<feature type="non-terminal residue" evidence="4">
    <location>
        <position position="157"/>
    </location>
</feature>
<evidence type="ECO:0000259" key="3">
    <source>
        <dbReference type="PROSITE" id="PS51004"/>
    </source>
</evidence>
<accession>A0AAN8K7S0</accession>
<keyword evidence="1" id="KW-0325">Glycoprotein</keyword>
<dbReference type="InterPro" id="IPR036352">
    <property type="entry name" value="Semap_dom_sf"/>
</dbReference>
<dbReference type="GO" id="GO:0005886">
    <property type="term" value="C:plasma membrane"/>
    <property type="evidence" value="ECO:0007669"/>
    <property type="project" value="TreeGrafter"/>
</dbReference>
<name>A0AAN8K7S0_9TELE</name>
<comment type="caution">
    <text evidence="2">Lacks conserved residue(s) required for the propagation of feature annotation.</text>
</comment>
<dbReference type="Gene3D" id="2.130.10.10">
    <property type="entry name" value="YVTN repeat-like/Quinoprotein amine dehydrogenase"/>
    <property type="match status" value="1"/>
</dbReference>
<dbReference type="Proteomes" id="UP001356427">
    <property type="component" value="Unassembled WGS sequence"/>
</dbReference>
<sequence length="157" mass="17980">MLAIYDISPSAGRQLEYKDPDFCYECCGESSPKRNTKDLQPVVEVFKYSSMTSVLAVRHNSWLVFFIGTGDGQLIKLAVDKAYKPACPRVLYKSDDDRSVFPKMHLDPVDRKHVYMALRNQMMRVPVAQCSKHKSLKDCWSAQDPFCGWCESEKNKS</sequence>
<dbReference type="InterPro" id="IPR001627">
    <property type="entry name" value="Semap_dom"/>
</dbReference>
<dbReference type="InterPro" id="IPR015943">
    <property type="entry name" value="WD40/YVTN_repeat-like_dom_sf"/>
</dbReference>
<dbReference type="GO" id="GO:0007162">
    <property type="term" value="P:negative regulation of cell adhesion"/>
    <property type="evidence" value="ECO:0007669"/>
    <property type="project" value="TreeGrafter"/>
</dbReference>
<dbReference type="GO" id="GO:0030334">
    <property type="term" value="P:regulation of cell migration"/>
    <property type="evidence" value="ECO:0007669"/>
    <property type="project" value="TreeGrafter"/>
</dbReference>
<dbReference type="EMBL" id="JAGTTL010003354">
    <property type="protein sequence ID" value="KAK6269277.1"/>
    <property type="molecule type" value="Genomic_DNA"/>
</dbReference>
<dbReference type="AlphaFoldDB" id="A0AAN8K7S0"/>
<dbReference type="Gene3D" id="3.30.1680.10">
    <property type="entry name" value="ligand-binding face of the semaphorins, domain 2"/>
    <property type="match status" value="1"/>
</dbReference>
<dbReference type="SUPFAM" id="SSF103575">
    <property type="entry name" value="Plexin repeat"/>
    <property type="match status" value="1"/>
</dbReference>
<dbReference type="GO" id="GO:0017154">
    <property type="term" value="F:semaphorin receptor activity"/>
    <property type="evidence" value="ECO:0007669"/>
    <property type="project" value="InterPro"/>
</dbReference>
<evidence type="ECO:0000313" key="5">
    <source>
        <dbReference type="Proteomes" id="UP001356427"/>
    </source>
</evidence>
<dbReference type="PROSITE" id="PS51004">
    <property type="entry name" value="SEMA"/>
    <property type="match status" value="1"/>
</dbReference>
<dbReference type="SUPFAM" id="SSF101912">
    <property type="entry name" value="Sema domain"/>
    <property type="match status" value="1"/>
</dbReference>
<reference evidence="4 5" key="1">
    <citation type="submission" date="2021-04" db="EMBL/GenBank/DDBJ databases">
        <authorList>
            <person name="De Guttry C."/>
            <person name="Zahm M."/>
            <person name="Klopp C."/>
            <person name="Cabau C."/>
            <person name="Louis A."/>
            <person name="Berthelot C."/>
            <person name="Parey E."/>
            <person name="Roest Crollius H."/>
            <person name="Montfort J."/>
            <person name="Robinson-Rechavi M."/>
            <person name="Bucao C."/>
            <person name="Bouchez O."/>
            <person name="Gislard M."/>
            <person name="Lluch J."/>
            <person name="Milhes M."/>
            <person name="Lampietro C."/>
            <person name="Lopez Roques C."/>
            <person name="Donnadieu C."/>
            <person name="Braasch I."/>
            <person name="Desvignes T."/>
            <person name="Postlethwait J."/>
            <person name="Bobe J."/>
            <person name="Wedekind C."/>
            <person name="Guiguen Y."/>
        </authorList>
    </citation>
    <scope>NUCLEOTIDE SEQUENCE [LARGE SCALE GENOMIC DNA]</scope>
    <source>
        <strain evidence="4">Cs_M1</strain>
        <tissue evidence="4">Blood</tissue>
    </source>
</reference>
<dbReference type="PANTHER" id="PTHR22625:SF4">
    <property type="entry name" value="PLEXIN-C1"/>
    <property type="match status" value="1"/>
</dbReference>
<proteinExistence type="predicted"/>
<dbReference type="InterPro" id="IPR031148">
    <property type="entry name" value="Plexin"/>
</dbReference>
<dbReference type="GO" id="GO:0008360">
    <property type="term" value="P:regulation of cell shape"/>
    <property type="evidence" value="ECO:0007669"/>
    <property type="project" value="TreeGrafter"/>
</dbReference>
<dbReference type="GO" id="GO:0007399">
    <property type="term" value="P:nervous system development"/>
    <property type="evidence" value="ECO:0007669"/>
    <property type="project" value="UniProtKB-ARBA"/>
</dbReference>
<dbReference type="GO" id="GO:0050772">
    <property type="term" value="P:positive regulation of axonogenesis"/>
    <property type="evidence" value="ECO:0007669"/>
    <property type="project" value="TreeGrafter"/>
</dbReference>
<evidence type="ECO:0000256" key="1">
    <source>
        <dbReference type="ARBA" id="ARBA00023180"/>
    </source>
</evidence>